<dbReference type="RefSeq" id="WP_197697942.1">
    <property type="nucleotide sequence ID" value="NZ_BMUB01000042.1"/>
</dbReference>
<comment type="caution">
    <text evidence="1">The sequence shown here is derived from an EMBL/GenBank/DDBJ whole genome shotgun (WGS) entry which is preliminary data.</text>
</comment>
<sequence length="48" mass="5152">MGSTGDPAQRNLYNRLLGCLHHCLATGTPYNERTAFPAPPKLELAIAA</sequence>
<organism evidence="1 2">
    <name type="scientific">Kitasatospora aureofaciens</name>
    <name type="common">Streptomyces aureofaciens</name>
    <dbReference type="NCBI Taxonomy" id="1894"/>
    <lineage>
        <taxon>Bacteria</taxon>
        <taxon>Bacillati</taxon>
        <taxon>Actinomycetota</taxon>
        <taxon>Actinomycetes</taxon>
        <taxon>Kitasatosporales</taxon>
        <taxon>Streptomycetaceae</taxon>
        <taxon>Kitasatospora</taxon>
    </lineage>
</organism>
<protein>
    <submittedName>
        <fullName evidence="1">Uncharacterized protein</fullName>
    </submittedName>
</protein>
<name>A0A8H9LYB2_KITAU</name>
<dbReference type="AlphaFoldDB" id="A0A8H9LYB2"/>
<accession>A0A8H9LYB2</accession>
<dbReference type="EMBL" id="BMUB01000042">
    <property type="protein sequence ID" value="GGV06984.1"/>
    <property type="molecule type" value="Genomic_DNA"/>
</dbReference>
<evidence type="ECO:0000313" key="1">
    <source>
        <dbReference type="EMBL" id="GGV06984.1"/>
    </source>
</evidence>
<gene>
    <name evidence="1" type="ORF">GCM10010502_72610</name>
</gene>
<proteinExistence type="predicted"/>
<reference evidence="1" key="2">
    <citation type="submission" date="2020-09" db="EMBL/GenBank/DDBJ databases">
        <authorList>
            <person name="Sun Q."/>
            <person name="Ohkuma M."/>
        </authorList>
    </citation>
    <scope>NUCLEOTIDE SEQUENCE</scope>
    <source>
        <strain evidence="1">JCM 4434</strain>
    </source>
</reference>
<reference evidence="1" key="1">
    <citation type="journal article" date="2014" name="Int. J. Syst. Evol. Microbiol.">
        <title>Complete genome sequence of Corynebacterium casei LMG S-19264T (=DSM 44701T), isolated from a smear-ripened cheese.</title>
        <authorList>
            <consortium name="US DOE Joint Genome Institute (JGI-PGF)"/>
            <person name="Walter F."/>
            <person name="Albersmeier A."/>
            <person name="Kalinowski J."/>
            <person name="Ruckert C."/>
        </authorList>
    </citation>
    <scope>NUCLEOTIDE SEQUENCE</scope>
    <source>
        <strain evidence="1">JCM 4434</strain>
    </source>
</reference>
<dbReference type="Proteomes" id="UP000610124">
    <property type="component" value="Unassembled WGS sequence"/>
</dbReference>
<dbReference type="GeneID" id="97490117"/>
<evidence type="ECO:0000313" key="2">
    <source>
        <dbReference type="Proteomes" id="UP000610124"/>
    </source>
</evidence>